<dbReference type="SUPFAM" id="SSF55166">
    <property type="entry name" value="Hedgehog/DD-peptidase"/>
    <property type="match status" value="1"/>
</dbReference>
<organism evidence="1">
    <name type="scientific">Micrococcus phage Kurnik</name>
    <dbReference type="NCBI Taxonomy" id="3092208"/>
    <lineage>
        <taxon>Viruses</taxon>
        <taxon>Duplodnaviria</taxon>
        <taxon>Heunggongvirae</taxon>
        <taxon>Uroviricota</taxon>
        <taxon>Caudoviricetes</taxon>
    </lineage>
</organism>
<evidence type="ECO:0000313" key="1">
    <source>
        <dbReference type="EMBL" id="WZE63476.1"/>
    </source>
</evidence>
<reference evidence="1" key="1">
    <citation type="submission" date="2023-10" db="EMBL/GenBank/DDBJ databases">
        <title>Two new lytic phages for Micrococcus sp. strain 1402.</title>
        <authorList>
            <person name="Petrzik K."/>
        </authorList>
    </citation>
    <scope>NUCLEOTIDE SEQUENCE</scope>
</reference>
<name>A0AAU6R6Y0_9CAUD</name>
<dbReference type="EMBL" id="OR756649">
    <property type="protein sequence ID" value="WZE63476.1"/>
    <property type="molecule type" value="Genomic_DNA"/>
</dbReference>
<accession>A0AAU6R6Y0</accession>
<proteinExistence type="predicted"/>
<dbReference type="InterPro" id="IPR009045">
    <property type="entry name" value="Zn_M74/Hedgehog-like"/>
</dbReference>
<sequence>MVYVYPGTQVDLGGGRGWLDAAAAASVRRIDAAIGHMLQITEAGRSFFTQEQHWLKYQRDGYPIALNPNTPSEHQKGKAIDSDEAQKFVALMEEHGWYRTVYRWVNGVWTLVERWHFEYFIDRDKHRFDPTPAAPGQSIKEDDDMTTLNIKAGVNIYVFSHGQIKLGDNEAQIARAKSAGIRQIDLGGSQEQINAQLASWMNYYGVPQSVKCTDGVARQMLNGKGHVLNPETNKYDPNGMWSWDRLNTAFNRIIAAKK</sequence>
<protein>
    <submittedName>
        <fullName evidence="1">Endolysin</fullName>
    </submittedName>
</protein>